<dbReference type="EMBL" id="LSRS01000005">
    <property type="protein sequence ID" value="KAF1084641.1"/>
    <property type="molecule type" value="Genomic_DNA"/>
</dbReference>
<keyword evidence="4 10" id="KW-0808">Transferase</keyword>
<feature type="site" description="Interaction with substrate tRNA" evidence="10">
    <location>
        <position position="128"/>
    </location>
</feature>
<keyword evidence="8 10" id="KW-0460">Magnesium</keyword>
<evidence type="ECO:0000313" key="14">
    <source>
        <dbReference type="EMBL" id="KAF1084641.1"/>
    </source>
</evidence>
<organism evidence="14 15">
    <name type="scientific">Sporotomaculum syntrophicum</name>
    <dbReference type="NCBI Taxonomy" id="182264"/>
    <lineage>
        <taxon>Bacteria</taxon>
        <taxon>Bacillati</taxon>
        <taxon>Bacillota</taxon>
        <taxon>Clostridia</taxon>
        <taxon>Eubacteriales</taxon>
        <taxon>Desulfallaceae</taxon>
        <taxon>Sporotomaculum</taxon>
    </lineage>
</organism>
<evidence type="ECO:0000256" key="7">
    <source>
        <dbReference type="ARBA" id="ARBA00022840"/>
    </source>
</evidence>
<reference evidence="14" key="1">
    <citation type="submission" date="2016-02" db="EMBL/GenBank/DDBJ databases">
        <title>Draft Genome Sequence of Sporotomaculum syntrophicum Strain FB, a Syntrophic Benzoate Degrader.</title>
        <authorList>
            <person name="Nobu M.K."/>
            <person name="Narihiro T."/>
            <person name="Qiu Y.-L."/>
            <person name="Ohashi A."/>
            <person name="Liu W.-T."/>
            <person name="Yuji S."/>
        </authorList>
    </citation>
    <scope>NUCLEOTIDE SEQUENCE</scope>
    <source>
        <strain evidence="14">FB</strain>
    </source>
</reference>
<dbReference type="NCBIfam" id="TIGR00174">
    <property type="entry name" value="miaA"/>
    <property type="match status" value="1"/>
</dbReference>
<feature type="region of interest" description="Interaction with substrate tRNA" evidence="10">
    <location>
        <begin position="39"/>
        <end position="42"/>
    </location>
</feature>
<dbReference type="SUPFAM" id="SSF52540">
    <property type="entry name" value="P-loop containing nucleoside triphosphate hydrolases"/>
    <property type="match status" value="2"/>
</dbReference>
<protein>
    <recommendedName>
        <fullName evidence="10">tRNA dimethylallyltransferase</fullName>
        <ecNumber evidence="10">2.5.1.75</ecNumber>
    </recommendedName>
    <alternativeName>
        <fullName evidence="10">Dimethylallyl diphosphate:tRNA dimethylallyltransferase</fullName>
        <shortName evidence="10">DMAPP:tRNA dimethylallyltransferase</shortName>
        <shortName evidence="10">DMATase</shortName>
    </alternativeName>
    <alternativeName>
        <fullName evidence="10">Isopentenyl-diphosphate:tRNA isopentenyltransferase</fullName>
        <shortName evidence="10">IPP transferase</shortName>
        <shortName evidence="10">IPPT</shortName>
        <shortName evidence="10">IPTase</shortName>
    </alternativeName>
</protein>
<evidence type="ECO:0000256" key="5">
    <source>
        <dbReference type="ARBA" id="ARBA00022694"/>
    </source>
</evidence>
<name>A0A9D3AXN0_9FIRM</name>
<feature type="binding site" evidence="10">
    <location>
        <begin position="16"/>
        <end position="21"/>
    </location>
    <ligand>
        <name>substrate</name>
    </ligand>
</feature>
<comment type="subunit">
    <text evidence="10">Monomer.</text>
</comment>
<dbReference type="GO" id="GO:0052381">
    <property type="term" value="F:tRNA dimethylallyltransferase activity"/>
    <property type="evidence" value="ECO:0007669"/>
    <property type="project" value="UniProtKB-UniRule"/>
</dbReference>
<evidence type="ECO:0000256" key="13">
    <source>
        <dbReference type="RuleBase" id="RU003785"/>
    </source>
</evidence>
<feature type="binding site" evidence="10">
    <location>
        <begin position="14"/>
        <end position="21"/>
    </location>
    <ligand>
        <name>ATP</name>
        <dbReference type="ChEBI" id="CHEBI:30616"/>
    </ligand>
</feature>
<evidence type="ECO:0000256" key="12">
    <source>
        <dbReference type="RuleBase" id="RU003784"/>
    </source>
</evidence>
<dbReference type="InterPro" id="IPR018022">
    <property type="entry name" value="IPT"/>
</dbReference>
<dbReference type="GO" id="GO:0006400">
    <property type="term" value="P:tRNA modification"/>
    <property type="evidence" value="ECO:0007669"/>
    <property type="project" value="TreeGrafter"/>
</dbReference>
<evidence type="ECO:0000256" key="3">
    <source>
        <dbReference type="ARBA" id="ARBA00005842"/>
    </source>
</evidence>
<sequence length="317" mass="36488">MKHNAKIPLMVIAGPTATGKTEIAVEVAQNLNGEVVSADSMLIYRYMNIGTAKPTMQEMKGIPHHLIDIIDPSEDFSVACYQQLAREAIENIYLSGKIPLLVGGTGFYIDAVLYNYDFSGATVDRELRKSLHQMAEDKGNEAVYKLLQIYDRETAARIHVNDLKRIIRALEIYKHTGTTGALFRNANKQIYRDYEVIFVVLYYDRKTLYQRIEARVDKMIKQGLVTEVRGLLDAGYQRNLVAMQGLGYKEIVGFLLNEYSLDEAVQLLKRNTRRLAKRQLTWFRRYSSIKWIDMEKYDTINKVTEVIKNLWLNAQCQ</sequence>
<dbReference type="InterPro" id="IPR039657">
    <property type="entry name" value="Dimethylallyltransferase"/>
</dbReference>
<comment type="caution">
    <text evidence="10">Lacks conserved residue(s) required for the propagation of feature annotation.</text>
</comment>
<evidence type="ECO:0000256" key="4">
    <source>
        <dbReference type="ARBA" id="ARBA00022679"/>
    </source>
</evidence>
<dbReference type="RefSeq" id="WP_161822699.1">
    <property type="nucleotide sequence ID" value="NZ_LSRS01000005.1"/>
</dbReference>
<dbReference type="HAMAP" id="MF_00185">
    <property type="entry name" value="IPP_trans"/>
    <property type="match status" value="1"/>
</dbReference>
<dbReference type="InterPro" id="IPR027417">
    <property type="entry name" value="P-loop_NTPase"/>
</dbReference>
<evidence type="ECO:0000256" key="2">
    <source>
        <dbReference type="ARBA" id="ARBA00003213"/>
    </source>
</evidence>
<comment type="cofactor">
    <cofactor evidence="1 10">
        <name>Mg(2+)</name>
        <dbReference type="ChEBI" id="CHEBI:18420"/>
    </cofactor>
</comment>
<dbReference type="GO" id="GO:0005524">
    <property type="term" value="F:ATP binding"/>
    <property type="evidence" value="ECO:0007669"/>
    <property type="project" value="UniProtKB-UniRule"/>
</dbReference>
<feature type="site" description="Interaction with substrate tRNA" evidence="10">
    <location>
        <position position="105"/>
    </location>
</feature>
<evidence type="ECO:0000256" key="6">
    <source>
        <dbReference type="ARBA" id="ARBA00022741"/>
    </source>
</evidence>
<accession>A0A9D3AXN0</accession>
<comment type="caution">
    <text evidence="14">The sequence shown here is derived from an EMBL/GenBank/DDBJ whole genome shotgun (WGS) entry which is preliminary data.</text>
</comment>
<proteinExistence type="inferred from homology"/>
<evidence type="ECO:0000313" key="15">
    <source>
        <dbReference type="Proteomes" id="UP000798488"/>
    </source>
</evidence>
<evidence type="ECO:0000256" key="1">
    <source>
        <dbReference type="ARBA" id="ARBA00001946"/>
    </source>
</evidence>
<dbReference type="AlphaFoldDB" id="A0A9D3AXN0"/>
<dbReference type="PANTHER" id="PTHR11088:SF60">
    <property type="entry name" value="TRNA DIMETHYLALLYLTRANSFERASE"/>
    <property type="match status" value="1"/>
</dbReference>
<keyword evidence="5 10" id="KW-0819">tRNA processing</keyword>
<keyword evidence="15" id="KW-1185">Reference proteome</keyword>
<dbReference type="Pfam" id="PF01715">
    <property type="entry name" value="IPPT"/>
    <property type="match status" value="1"/>
</dbReference>
<comment type="similarity">
    <text evidence="3 10 13">Belongs to the IPP transferase family.</text>
</comment>
<evidence type="ECO:0000256" key="11">
    <source>
        <dbReference type="RuleBase" id="RU003783"/>
    </source>
</evidence>
<dbReference type="Gene3D" id="3.40.50.300">
    <property type="entry name" value="P-loop containing nucleotide triphosphate hydrolases"/>
    <property type="match status" value="1"/>
</dbReference>
<gene>
    <name evidence="10 14" type="primary">miaA</name>
    <name evidence="14" type="ORF">SPSYN_02419</name>
</gene>
<dbReference type="OrthoDB" id="9776390at2"/>
<evidence type="ECO:0000256" key="9">
    <source>
        <dbReference type="ARBA" id="ARBA00049563"/>
    </source>
</evidence>
<evidence type="ECO:0000256" key="10">
    <source>
        <dbReference type="HAMAP-Rule" id="MF_00185"/>
    </source>
</evidence>
<comment type="function">
    <text evidence="2 10 12">Catalyzes the transfer of a dimethylallyl group onto the adenine at position 37 in tRNAs that read codons beginning with uridine, leading to the formation of N6-(dimethylallyl)adenosine (i(6)A).</text>
</comment>
<dbReference type="EC" id="2.5.1.75" evidence="10"/>
<keyword evidence="7 10" id="KW-0067">ATP-binding</keyword>
<dbReference type="Proteomes" id="UP000798488">
    <property type="component" value="Unassembled WGS sequence"/>
</dbReference>
<comment type="catalytic activity">
    <reaction evidence="9 10 11">
        <text>adenosine(37) in tRNA + dimethylallyl diphosphate = N(6)-dimethylallyladenosine(37) in tRNA + diphosphate</text>
        <dbReference type="Rhea" id="RHEA:26482"/>
        <dbReference type="Rhea" id="RHEA-COMP:10162"/>
        <dbReference type="Rhea" id="RHEA-COMP:10375"/>
        <dbReference type="ChEBI" id="CHEBI:33019"/>
        <dbReference type="ChEBI" id="CHEBI:57623"/>
        <dbReference type="ChEBI" id="CHEBI:74411"/>
        <dbReference type="ChEBI" id="CHEBI:74415"/>
        <dbReference type="EC" id="2.5.1.75"/>
    </reaction>
</comment>
<keyword evidence="6 10" id="KW-0547">Nucleotide-binding</keyword>
<dbReference type="Gene3D" id="1.10.20.140">
    <property type="match status" value="1"/>
</dbReference>
<evidence type="ECO:0000256" key="8">
    <source>
        <dbReference type="ARBA" id="ARBA00022842"/>
    </source>
</evidence>
<dbReference type="PANTHER" id="PTHR11088">
    <property type="entry name" value="TRNA DIMETHYLALLYLTRANSFERASE"/>
    <property type="match status" value="1"/>
</dbReference>